<dbReference type="Proteomes" id="UP000506160">
    <property type="component" value="Unassembled WGS sequence"/>
</dbReference>
<protein>
    <submittedName>
        <fullName evidence="2">Uncharacterized protein</fullName>
    </submittedName>
</protein>
<reference evidence="2 3" key="1">
    <citation type="journal article" date="2014" name="Appl. Environ. Microbiol.">
        <title>Genomic features of a bumble bee symbiont reflect its host environment.</title>
        <authorList>
            <person name="Martinson V.G."/>
            <person name="Magoc T."/>
            <person name="Koch H."/>
            <person name="Salzberg S.L."/>
            <person name="Moran N.A."/>
        </authorList>
    </citation>
    <scope>NUCLEOTIDE SEQUENCE [LARGE SCALE GENOMIC DNA]</scope>
    <source>
        <strain evidence="2 3">Bimp</strain>
    </source>
</reference>
<evidence type="ECO:0000256" key="1">
    <source>
        <dbReference type="SAM" id="Phobius"/>
    </source>
</evidence>
<evidence type="ECO:0000313" key="3">
    <source>
        <dbReference type="Proteomes" id="UP000506160"/>
    </source>
</evidence>
<gene>
    <name evidence="2" type="ORF">O970_00630</name>
</gene>
<proteinExistence type="predicted"/>
<organism evidence="2 3">
    <name type="scientific">Candidatus Schmidhempelia bombi str. Bimp</name>
    <dbReference type="NCBI Taxonomy" id="1387197"/>
    <lineage>
        <taxon>Bacteria</taxon>
        <taxon>Pseudomonadati</taxon>
        <taxon>Pseudomonadota</taxon>
        <taxon>Gammaproteobacteria</taxon>
        <taxon>Orbales</taxon>
        <taxon>Orbaceae</taxon>
        <taxon>Candidatus Schmidhempelia</taxon>
    </lineage>
</organism>
<keyword evidence="1" id="KW-0812">Transmembrane</keyword>
<keyword evidence="3" id="KW-1185">Reference proteome</keyword>
<name>A0AB94IF14_9GAMM</name>
<dbReference type="AlphaFoldDB" id="A0AB94IF14"/>
<evidence type="ECO:0000313" key="2">
    <source>
        <dbReference type="EMBL" id="TEA28102.1"/>
    </source>
</evidence>
<keyword evidence="1" id="KW-0472">Membrane</keyword>
<feature type="transmembrane region" description="Helical" evidence="1">
    <location>
        <begin position="49"/>
        <end position="76"/>
    </location>
</feature>
<keyword evidence="1" id="KW-1133">Transmembrane helix</keyword>
<accession>A0AB94IF14</accession>
<feature type="non-terminal residue" evidence="2">
    <location>
        <position position="95"/>
    </location>
</feature>
<dbReference type="RefSeq" id="WP_036562112.1">
    <property type="nucleotide sequence ID" value="NZ_AWGA01000009.1"/>
</dbReference>
<comment type="caution">
    <text evidence="2">The sequence shown here is derived from an EMBL/GenBank/DDBJ whole genome shotgun (WGS) entry which is preliminary data.</text>
</comment>
<dbReference type="EMBL" id="AWGA01000009">
    <property type="protein sequence ID" value="TEA28102.1"/>
    <property type="molecule type" value="Genomic_DNA"/>
</dbReference>
<sequence>MPSKYRPQLFGWIGDLDKGPRSVTLHDDRLIYANDNYCVFKRKIASDQIFYLFLSFIALIFGFPLIFICFLLFIALDLQTDYIILFINIGTLIAA</sequence>